<reference evidence="3" key="1">
    <citation type="journal article" date="2018" name="Genome Announc.">
        <title>Complete Genome Sequence of the Methanococcus maripaludis Type Strain JJ (DSM 2067), a Model for Selenoprotein Synthesis in Archaea.</title>
        <authorList>
            <person name="Poehlein A."/>
            <person name="Heym D."/>
            <person name="Quitzke V."/>
            <person name="Fersch J."/>
            <person name="Daniel R."/>
            <person name="Rother M."/>
        </authorList>
    </citation>
    <scope>NUCLEOTIDE SEQUENCE [LARGE SCALE GENOMIC DNA]</scope>
    <source>
        <strain evidence="3">DSM 2067</strain>
    </source>
</reference>
<gene>
    <name evidence="2" type="ORF">MMJJ_15370</name>
</gene>
<evidence type="ECO:0000259" key="1">
    <source>
        <dbReference type="SMART" id="SM00897"/>
    </source>
</evidence>
<evidence type="ECO:0000313" key="3">
    <source>
        <dbReference type="Proteomes" id="UP000239462"/>
    </source>
</evidence>
<dbReference type="PANTHER" id="PTHR40252:SF2">
    <property type="entry name" value="BLR0328 PROTEIN"/>
    <property type="match status" value="1"/>
</dbReference>
<evidence type="ECO:0000313" key="2">
    <source>
        <dbReference type="EMBL" id="AVB76912.1"/>
    </source>
</evidence>
<dbReference type="AlphaFoldDB" id="A0A2L1CC16"/>
<feature type="domain" description="FIST" evidence="1">
    <location>
        <begin position="54"/>
        <end position="249"/>
    </location>
</feature>
<name>A0A2L1CC16_METMI</name>
<sequence length="484" mass="53365">MLTCALNLLFNLNTGVIVEFIEFGYGTSTDENSLKAGAHAASDALKMMKKYSEKPNIVFLYSSPDYDPEEVLNGVKLILGNSVQIVGGSSKFQICGNKFLENGVSVGILGSKYFNTGMGVGLGISINPKESGKKAVKDAVENLGMLPKLLYVITDFCKCEEQVLKGIIEELGVTIPIFGGVSSDDFEFEHTYQYGNDVYLDSIVCVAFGGDIVPKISYNNYEYGENSGKLENIITKSEKRSIEEIGNISAVKRYIEISGYKGTVNELENDPEFYLSHPLGILDTTGDIHLKGPISIKNKKLITGSNISNSNELKIENIDKNAIKNIFKTNTSVLNNTQPHYEPALTFCNISSFLSEINPAEIEKLIEKSDINPFFGSSTFGEISLKKYGNYSISMCSFAPDLVTISAKEGIHMFTKHPATKETLIKIHELGGSVKVEELAKSLGIHRRSAYDRIDPLLKYGFIEKDQAVINITEFGKLLLKFEF</sequence>
<protein>
    <submittedName>
        <fullName evidence="2">FIST N domain protein</fullName>
    </submittedName>
</protein>
<dbReference type="EMBL" id="CP026606">
    <property type="protein sequence ID" value="AVB76912.1"/>
    <property type="molecule type" value="Genomic_DNA"/>
</dbReference>
<dbReference type="InterPro" id="IPR013702">
    <property type="entry name" value="FIST_domain_N"/>
</dbReference>
<dbReference type="PANTHER" id="PTHR40252">
    <property type="entry name" value="BLR0328 PROTEIN"/>
    <property type="match status" value="1"/>
</dbReference>
<accession>A0A2L1CC16</accession>
<dbReference type="InterPro" id="IPR036390">
    <property type="entry name" value="WH_DNA-bd_sf"/>
</dbReference>
<dbReference type="Pfam" id="PF08495">
    <property type="entry name" value="FIST"/>
    <property type="match status" value="1"/>
</dbReference>
<dbReference type="SMART" id="SM00897">
    <property type="entry name" value="FIST"/>
    <property type="match status" value="1"/>
</dbReference>
<dbReference type="KEGG" id="mmad:MMJJ_15370"/>
<proteinExistence type="predicted"/>
<dbReference type="SUPFAM" id="SSF46785">
    <property type="entry name" value="Winged helix' DNA-binding domain"/>
    <property type="match status" value="1"/>
</dbReference>
<organism evidence="2 3">
    <name type="scientific">Methanococcus maripaludis</name>
    <name type="common">Methanococcus deltae</name>
    <dbReference type="NCBI Taxonomy" id="39152"/>
    <lineage>
        <taxon>Archaea</taxon>
        <taxon>Methanobacteriati</taxon>
        <taxon>Methanobacteriota</taxon>
        <taxon>Methanomada group</taxon>
        <taxon>Methanococci</taxon>
        <taxon>Methanococcales</taxon>
        <taxon>Methanococcaceae</taxon>
        <taxon>Methanococcus</taxon>
    </lineage>
</organism>
<dbReference type="Proteomes" id="UP000239462">
    <property type="component" value="Chromosome"/>
</dbReference>